<dbReference type="EC" id="4.1.2.14" evidence="5"/>
<evidence type="ECO:0000256" key="7">
    <source>
        <dbReference type="ARBA" id="ARBA00023270"/>
    </source>
</evidence>
<keyword evidence="7" id="KW-0704">Schiff base</keyword>
<comment type="pathway">
    <text evidence="2">Carbohydrate acid metabolism; 2-dehydro-3-deoxy-D-gluconate degradation; D-glyceraldehyde 3-phosphate and pyruvate from 2-dehydro-3-deoxy-D-gluconate: step 2/2.</text>
</comment>
<evidence type="ECO:0000256" key="6">
    <source>
        <dbReference type="ARBA" id="ARBA00023239"/>
    </source>
</evidence>
<dbReference type="PROSITE" id="PS00159">
    <property type="entry name" value="ALDOLASE_KDPG_KHG_1"/>
    <property type="match status" value="1"/>
</dbReference>
<dbReference type="InterPro" id="IPR029068">
    <property type="entry name" value="Glyas_Bleomycin-R_OHBP_Dase"/>
</dbReference>
<dbReference type="PROSITE" id="PS00160">
    <property type="entry name" value="ALDOLASE_KDPG_KHG_2"/>
    <property type="match status" value="1"/>
</dbReference>
<sequence>MKDIQKRIGDAGIVPVIKINDPDKAVPLAKALYDGGLPIAEITFRTSHAKEAIARITAEVPEMLVGAGTVLTTDQVDAAIEAGAKFIVSPGFNQDVVRHCIDRGITVTPGCVTPSDIERAISFGVDVVKFFPAEAYGGVKTIKALSAPYPGIKFIPTGGIDSSNLISYLSHEKVLACGGSWMVKEEFINNGEFDKIKSLVKEAVDVMLGFEAAHIGINMLSAEEAGEVAGAFERTFGLKVKDGNSSFFAGPNIEVMKSPFLGMHGHIAIGTNSVARAVSYLKRQGVEFMDNTAKYDEKGNLQSIYLKKDAGGFAIHLVQKK</sequence>
<dbReference type="EMBL" id="NIOJ01000013">
    <property type="protein sequence ID" value="PNU00085.1"/>
    <property type="molecule type" value="Genomic_DNA"/>
</dbReference>
<feature type="domain" description="VOC" evidence="9">
    <location>
        <begin position="211"/>
        <end position="320"/>
    </location>
</feature>
<evidence type="ECO:0000256" key="5">
    <source>
        <dbReference type="ARBA" id="ARBA00013063"/>
    </source>
</evidence>
<dbReference type="NCBIfam" id="NF004325">
    <property type="entry name" value="PRK05718.1"/>
    <property type="match status" value="1"/>
</dbReference>
<dbReference type="CDD" id="cd00452">
    <property type="entry name" value="KDPG_aldolase"/>
    <property type="match status" value="1"/>
</dbReference>
<dbReference type="PANTHER" id="PTHR30246">
    <property type="entry name" value="2-KETO-3-DEOXY-6-PHOSPHOGLUCONATE ALDOLASE"/>
    <property type="match status" value="1"/>
</dbReference>
<dbReference type="Gene3D" id="3.10.180.10">
    <property type="entry name" value="2,3-Dihydroxybiphenyl 1,2-Dioxygenase, domain 1"/>
    <property type="match status" value="1"/>
</dbReference>
<dbReference type="Proteomes" id="UP000236151">
    <property type="component" value="Unassembled WGS sequence"/>
</dbReference>
<dbReference type="RefSeq" id="WP_103081021.1">
    <property type="nucleotide sequence ID" value="NZ_CP021850.1"/>
</dbReference>
<dbReference type="InterPro" id="IPR000887">
    <property type="entry name" value="Aldlse_KDPG_KHG"/>
</dbReference>
<comment type="caution">
    <text evidence="10">The sequence shown here is derived from an EMBL/GenBank/DDBJ whole genome shotgun (WGS) entry which is preliminary data.</text>
</comment>
<comment type="catalytic activity">
    <reaction evidence="1">
        <text>2-dehydro-3-deoxy-6-phospho-D-gluconate = D-glyceraldehyde 3-phosphate + pyruvate</text>
        <dbReference type="Rhea" id="RHEA:17089"/>
        <dbReference type="ChEBI" id="CHEBI:15361"/>
        <dbReference type="ChEBI" id="CHEBI:57569"/>
        <dbReference type="ChEBI" id="CHEBI:59776"/>
        <dbReference type="EC" id="4.1.2.14"/>
    </reaction>
</comment>
<evidence type="ECO:0000313" key="10">
    <source>
        <dbReference type="EMBL" id="PNU00085.1"/>
    </source>
</evidence>
<dbReference type="Pfam" id="PF01081">
    <property type="entry name" value="Aldolase"/>
    <property type="match status" value="1"/>
</dbReference>
<dbReference type="SUPFAM" id="SSF54593">
    <property type="entry name" value="Glyoxalase/Bleomycin resistance protein/Dihydroxybiphenyl dioxygenase"/>
    <property type="match status" value="1"/>
</dbReference>
<dbReference type="Gene3D" id="3.20.20.70">
    <property type="entry name" value="Aldolase class I"/>
    <property type="match status" value="1"/>
</dbReference>
<evidence type="ECO:0000313" key="11">
    <source>
        <dbReference type="Proteomes" id="UP000236151"/>
    </source>
</evidence>
<evidence type="ECO:0000256" key="2">
    <source>
        <dbReference type="ARBA" id="ARBA00004736"/>
    </source>
</evidence>
<evidence type="ECO:0000256" key="1">
    <source>
        <dbReference type="ARBA" id="ARBA00000654"/>
    </source>
</evidence>
<keyword evidence="8" id="KW-0119">Carbohydrate metabolism</keyword>
<dbReference type="OrthoDB" id="9802667at2"/>
<dbReference type="AlphaFoldDB" id="A0A2K2FH69"/>
<evidence type="ECO:0000256" key="3">
    <source>
        <dbReference type="ARBA" id="ARBA00006906"/>
    </source>
</evidence>
<evidence type="ECO:0000256" key="8">
    <source>
        <dbReference type="ARBA" id="ARBA00023277"/>
    </source>
</evidence>
<dbReference type="SUPFAM" id="SSF51569">
    <property type="entry name" value="Aldolase"/>
    <property type="match status" value="1"/>
</dbReference>
<dbReference type="InterPro" id="IPR013785">
    <property type="entry name" value="Aldolase_TIM"/>
</dbReference>
<organism evidence="10 11">
    <name type="scientific">Clostridium thermosuccinogenes</name>
    <dbReference type="NCBI Taxonomy" id="84032"/>
    <lineage>
        <taxon>Bacteria</taxon>
        <taxon>Bacillati</taxon>
        <taxon>Bacillota</taxon>
        <taxon>Clostridia</taxon>
        <taxon>Eubacteriales</taxon>
        <taxon>Clostridiaceae</taxon>
        <taxon>Clostridium</taxon>
    </lineage>
</organism>
<evidence type="ECO:0000256" key="4">
    <source>
        <dbReference type="ARBA" id="ARBA00011233"/>
    </source>
</evidence>
<comment type="similarity">
    <text evidence="3">Belongs to the KHG/KDPG aldolase family.</text>
</comment>
<dbReference type="InterPro" id="IPR037523">
    <property type="entry name" value="VOC_core"/>
</dbReference>
<dbReference type="KEGG" id="cthd:CDO33_15660"/>
<dbReference type="GO" id="GO:0008675">
    <property type="term" value="F:2-dehydro-3-deoxy-phosphogluconate aldolase activity"/>
    <property type="evidence" value="ECO:0007669"/>
    <property type="project" value="UniProtKB-EC"/>
</dbReference>
<dbReference type="PANTHER" id="PTHR30246:SF1">
    <property type="entry name" value="2-DEHYDRO-3-DEOXY-6-PHOSPHOGALACTONATE ALDOLASE-RELATED"/>
    <property type="match status" value="1"/>
</dbReference>
<gene>
    <name evidence="10" type="ORF">CDQ84_07025</name>
</gene>
<comment type="subunit">
    <text evidence="4">Homotrimer.</text>
</comment>
<reference evidence="10 11" key="1">
    <citation type="submission" date="2017-06" db="EMBL/GenBank/DDBJ databases">
        <title>Investigating the central metabolism of Clostridium thermosuccinogenes.</title>
        <authorList>
            <person name="Koendjbiharie J.G."/>
            <person name="van Kranenburg R."/>
        </authorList>
    </citation>
    <scope>NUCLEOTIDE SEQUENCE [LARGE SCALE GENOMIC DNA]</scope>
    <source>
        <strain evidence="10 11">DSM 5806</strain>
    </source>
</reference>
<proteinExistence type="inferred from homology"/>
<dbReference type="NCBIfam" id="TIGR01182">
    <property type="entry name" value="eda"/>
    <property type="match status" value="1"/>
</dbReference>
<dbReference type="InterPro" id="IPR031338">
    <property type="entry name" value="KDPG/KHG_AS_2"/>
</dbReference>
<keyword evidence="11" id="KW-1185">Reference proteome</keyword>
<dbReference type="PROSITE" id="PS51819">
    <property type="entry name" value="VOC"/>
    <property type="match status" value="1"/>
</dbReference>
<name>A0A2K2FH69_9CLOT</name>
<keyword evidence="6" id="KW-0456">Lyase</keyword>
<dbReference type="InterPro" id="IPR031337">
    <property type="entry name" value="KDPG/KHG_AS_1"/>
</dbReference>
<evidence type="ECO:0000259" key="9">
    <source>
        <dbReference type="PROSITE" id="PS51819"/>
    </source>
</evidence>
<accession>A0A2K2FH69</accession>
<protein>
    <recommendedName>
        <fullName evidence="5">2-dehydro-3-deoxy-phosphogluconate aldolase</fullName>
        <ecNumber evidence="5">4.1.2.14</ecNumber>
    </recommendedName>
</protein>